<dbReference type="InterPro" id="IPR044730">
    <property type="entry name" value="RNase_H-like_dom_plant"/>
</dbReference>
<dbReference type="PANTHER" id="PTHR47074:SF48">
    <property type="entry name" value="POLYNUCLEOTIDYL TRANSFERASE, RIBONUCLEASE H-LIKE SUPERFAMILY PROTEIN"/>
    <property type="match status" value="1"/>
</dbReference>
<evidence type="ECO:0000259" key="1">
    <source>
        <dbReference type="Pfam" id="PF13456"/>
    </source>
</evidence>
<feature type="domain" description="RNase H type-1" evidence="1">
    <location>
        <begin position="129"/>
        <end position="241"/>
    </location>
</feature>
<dbReference type="Pfam" id="PF13456">
    <property type="entry name" value="RVT_3"/>
    <property type="match status" value="1"/>
</dbReference>
<dbReference type="AlphaFoldDB" id="A0AAW2BE44"/>
<dbReference type="GO" id="GO:0003676">
    <property type="term" value="F:nucleic acid binding"/>
    <property type="evidence" value="ECO:0007669"/>
    <property type="project" value="InterPro"/>
</dbReference>
<dbReference type="CDD" id="cd06222">
    <property type="entry name" value="RNase_H_like"/>
    <property type="match status" value="1"/>
</dbReference>
<dbReference type="EMBL" id="JAZDWU010000012">
    <property type="protein sequence ID" value="KAK9983798.1"/>
    <property type="molecule type" value="Genomic_DNA"/>
</dbReference>
<dbReference type="Proteomes" id="UP001459277">
    <property type="component" value="Unassembled WGS sequence"/>
</dbReference>
<sequence>MGFSFGWVPKSEFHALWECSALTSVWNSVPELRLHHDQNVHTISELIKLTHDEGKDVNLLAMILWTVWYRRNKLRTTNEEYPVSQVSTNAKHALTEYHQANQAITLQSPVCTRPRVKWSPPPTENFKVNFDGATFKEIHKAGAGIGVVIRNSLGQPIASLSELGNLPYIVEVMAAARAIYFAQEIGLNSFIFEGNSEAVIKCLRSDYDSFFPFGHILAAAKATTEPRCCISFSHICRLGNIVTSNNNLVKHVRLVRGFLVWMEDVSPHLQAILSANNS</sequence>
<dbReference type="InterPro" id="IPR002156">
    <property type="entry name" value="RNaseH_domain"/>
</dbReference>
<dbReference type="Gene3D" id="3.30.420.10">
    <property type="entry name" value="Ribonuclease H-like superfamily/Ribonuclease H"/>
    <property type="match status" value="1"/>
</dbReference>
<dbReference type="GO" id="GO:0004523">
    <property type="term" value="F:RNA-DNA hybrid ribonuclease activity"/>
    <property type="evidence" value="ECO:0007669"/>
    <property type="project" value="InterPro"/>
</dbReference>
<accession>A0AAW2BE44</accession>
<name>A0AAW2BE44_9ROSI</name>
<dbReference type="PANTHER" id="PTHR47074">
    <property type="entry name" value="BNAC02G40300D PROTEIN"/>
    <property type="match status" value="1"/>
</dbReference>
<organism evidence="2 3">
    <name type="scientific">Lithocarpus litseifolius</name>
    <dbReference type="NCBI Taxonomy" id="425828"/>
    <lineage>
        <taxon>Eukaryota</taxon>
        <taxon>Viridiplantae</taxon>
        <taxon>Streptophyta</taxon>
        <taxon>Embryophyta</taxon>
        <taxon>Tracheophyta</taxon>
        <taxon>Spermatophyta</taxon>
        <taxon>Magnoliopsida</taxon>
        <taxon>eudicotyledons</taxon>
        <taxon>Gunneridae</taxon>
        <taxon>Pentapetalae</taxon>
        <taxon>rosids</taxon>
        <taxon>fabids</taxon>
        <taxon>Fagales</taxon>
        <taxon>Fagaceae</taxon>
        <taxon>Lithocarpus</taxon>
    </lineage>
</organism>
<reference evidence="2 3" key="1">
    <citation type="submission" date="2024-01" db="EMBL/GenBank/DDBJ databases">
        <title>A telomere-to-telomere, gap-free genome of sweet tea (Lithocarpus litseifolius).</title>
        <authorList>
            <person name="Zhou J."/>
        </authorList>
    </citation>
    <scope>NUCLEOTIDE SEQUENCE [LARGE SCALE GENOMIC DNA]</scope>
    <source>
        <strain evidence="2">Zhou-2022a</strain>
        <tissue evidence="2">Leaf</tissue>
    </source>
</reference>
<dbReference type="InterPro" id="IPR052929">
    <property type="entry name" value="RNase_H-like_EbsB-rel"/>
</dbReference>
<proteinExistence type="predicted"/>
<evidence type="ECO:0000313" key="3">
    <source>
        <dbReference type="Proteomes" id="UP001459277"/>
    </source>
</evidence>
<keyword evidence="3" id="KW-1185">Reference proteome</keyword>
<protein>
    <recommendedName>
        <fullName evidence="1">RNase H type-1 domain-containing protein</fullName>
    </recommendedName>
</protein>
<comment type="caution">
    <text evidence="2">The sequence shown here is derived from an EMBL/GenBank/DDBJ whole genome shotgun (WGS) entry which is preliminary data.</text>
</comment>
<gene>
    <name evidence="2" type="ORF">SO802_033323</name>
</gene>
<dbReference type="InterPro" id="IPR036397">
    <property type="entry name" value="RNaseH_sf"/>
</dbReference>
<evidence type="ECO:0000313" key="2">
    <source>
        <dbReference type="EMBL" id="KAK9983798.1"/>
    </source>
</evidence>